<feature type="domain" description="DUF7595" evidence="1">
    <location>
        <begin position="33"/>
        <end position="328"/>
    </location>
</feature>
<dbReference type="STRING" id="4565.A0A3B6LTQ8"/>
<keyword evidence="3" id="KW-1185">Reference proteome</keyword>
<sequence length="351" mass="38627">MVAASPEHLLGVLYGFSSGGAELLKARRVDAGARPAVEAAHKFLEGRESQLKGYEPVESRGGLVALRRPSPPGLSPPQPSDLVVCNPVTGQHVSLPRPSTWDESFVLLPDGGGDFRLHVVNLELADAGMLQLQTFTSSSVEPSKSAWGAVVATYAHLPLGAPSRFLRPSALVLDGVAYWLCKSESECLGYHVLALPLDGQRQPAPIKLADKVLQRPEHDKARGFDADDLLLTSTMVNGKRRLTLAVVKNITISLWTLEDDQVKPARWTRHKFFDMWKIMVDRGCPAPWREEGDKLALECFSEASGSLLLHFYLRMLYKLDLKTGEVETGEVELFGVYCKRGSSNMCEYEIS</sequence>
<dbReference type="Gramene" id="TraesWEE_scaffold_013041_01G000400.1">
    <property type="protein sequence ID" value="TraesWEE_scaffold_013041_01G000400.1"/>
    <property type="gene ID" value="TraesWEE_scaffold_013041_01G000400"/>
</dbReference>
<reference evidence="2" key="1">
    <citation type="submission" date="2018-08" db="EMBL/GenBank/DDBJ databases">
        <authorList>
            <person name="Rossello M."/>
        </authorList>
    </citation>
    <scope>NUCLEOTIDE SEQUENCE [LARGE SCALE GENOMIC DNA]</scope>
    <source>
        <strain evidence="2">cv. Chinese Spring</strain>
    </source>
</reference>
<dbReference type="Gramene" id="TraesLAC5B03G02935500.1">
    <property type="protein sequence ID" value="TraesLAC5B03G02935500.1.CDS1"/>
    <property type="gene ID" value="TraesLAC5B03G02935500"/>
</dbReference>
<dbReference type="Gramene" id="TraesSYM7B03G04038520.1">
    <property type="protein sequence ID" value="TraesSYM7B03G04038520.1.CDS1"/>
    <property type="gene ID" value="TraesSYM7B03G04038520"/>
</dbReference>
<dbReference type="Gramene" id="TraesCS5B03G1094300.1">
    <property type="protein sequence ID" value="TraesCS5B03G1094300.1.CDS1"/>
    <property type="gene ID" value="TraesCS5B03G1094300"/>
</dbReference>
<accession>A0A3B6LTQ8</accession>
<dbReference type="Gramene" id="TraesJUL5B03G03002250.1">
    <property type="protein sequence ID" value="TraesJUL5B03G03002250.1.CDS1"/>
    <property type="gene ID" value="TraesJUL5B03G03002250"/>
</dbReference>
<dbReference type="Gramene" id="TraesLDM5B03G02984190.1">
    <property type="protein sequence ID" value="TraesLDM5B03G02984190.1.CDS1"/>
    <property type="gene ID" value="TraesLDM5B03G02984190"/>
</dbReference>
<dbReference type="Gramene" id="TraesCLE_scaffold_010768_01G000100.1">
    <property type="protein sequence ID" value="TraesCLE_scaffold_010768_01G000100.1"/>
    <property type="gene ID" value="TraesCLE_scaffold_010768_01G000100"/>
</dbReference>
<dbReference type="EnsemblPlants" id="TraesCS5B02G445800.1">
    <property type="protein sequence ID" value="TraesCS5B02G445800.1.cds1"/>
    <property type="gene ID" value="TraesCS5B02G445800"/>
</dbReference>
<reference evidence="2" key="2">
    <citation type="submission" date="2018-10" db="UniProtKB">
        <authorList>
            <consortium name="EnsemblPlants"/>
        </authorList>
    </citation>
    <scope>IDENTIFICATION</scope>
</reference>
<protein>
    <recommendedName>
        <fullName evidence="1">DUF7595 domain-containing protein</fullName>
    </recommendedName>
</protein>
<dbReference type="PANTHER" id="PTHR35828">
    <property type="entry name" value="OS08G0203800 PROTEIN-RELATED"/>
    <property type="match status" value="1"/>
</dbReference>
<dbReference type="Pfam" id="PF24523">
    <property type="entry name" value="DUF7595"/>
    <property type="match status" value="1"/>
</dbReference>
<dbReference type="Gramene" id="TraesRN5B0101066700.1">
    <property type="protein sequence ID" value="TraesRN5B0101066700.1"/>
    <property type="gene ID" value="TraesRN5B0101066700"/>
</dbReference>
<dbReference type="Gramene" id="TraesPARA_EIv1.0_1735990.1">
    <property type="protein sequence ID" value="TraesPARA_EIv1.0_1735990.1.CDS1"/>
    <property type="gene ID" value="TraesPARA_EIv1.0_1735990"/>
</dbReference>
<dbReference type="Gramene" id="TraesARI7B03G04301210.1">
    <property type="protein sequence ID" value="TraesARI7B03G04301210.1.CDS1"/>
    <property type="gene ID" value="TraesARI7B03G04301210"/>
</dbReference>
<dbReference type="Gramene" id="TraesPARA_EIv1.0_1735980.1">
    <property type="protein sequence ID" value="TraesPARA_EIv1.0_1735980.1.CDS1"/>
    <property type="gene ID" value="TraesPARA_EIv1.0_1735980"/>
</dbReference>
<dbReference type="AlphaFoldDB" id="A0A3B6LTQ8"/>
<dbReference type="Gramene" id="TraesCS5B02G445800.1">
    <property type="protein sequence ID" value="TraesCS5B02G445800.1.cds1"/>
    <property type="gene ID" value="TraesCS5B02G445800"/>
</dbReference>
<dbReference type="Proteomes" id="UP000019116">
    <property type="component" value="Chromosome 5B"/>
</dbReference>
<name>A0A3B6LTQ8_WHEAT</name>
<organism evidence="2">
    <name type="scientific">Triticum aestivum</name>
    <name type="common">Wheat</name>
    <dbReference type="NCBI Taxonomy" id="4565"/>
    <lineage>
        <taxon>Eukaryota</taxon>
        <taxon>Viridiplantae</taxon>
        <taxon>Streptophyta</taxon>
        <taxon>Embryophyta</taxon>
        <taxon>Tracheophyta</taxon>
        <taxon>Spermatophyta</taxon>
        <taxon>Magnoliopsida</taxon>
        <taxon>Liliopsida</taxon>
        <taxon>Poales</taxon>
        <taxon>Poaceae</taxon>
        <taxon>BOP clade</taxon>
        <taxon>Pooideae</taxon>
        <taxon>Triticodae</taxon>
        <taxon>Triticeae</taxon>
        <taxon>Triticinae</taxon>
        <taxon>Triticum</taxon>
    </lineage>
</organism>
<evidence type="ECO:0000313" key="2">
    <source>
        <dbReference type="EnsemblPlants" id="TraesCS5B02G445800.1.cds1"/>
    </source>
</evidence>
<dbReference type="InterPro" id="IPR056016">
    <property type="entry name" value="DUF7595"/>
</dbReference>
<evidence type="ECO:0000259" key="1">
    <source>
        <dbReference type="Pfam" id="PF24523"/>
    </source>
</evidence>
<dbReference type="Gramene" id="TraesSTA5B03G02971940.1">
    <property type="protein sequence ID" value="TraesSTA5B03G02971940.1.CDS1"/>
    <property type="gene ID" value="TraesSTA5B03G02971940"/>
</dbReference>
<evidence type="ECO:0000313" key="3">
    <source>
        <dbReference type="Proteomes" id="UP000019116"/>
    </source>
</evidence>
<dbReference type="PANTHER" id="PTHR35828:SF3">
    <property type="entry name" value="OS03G0775900 PROTEIN"/>
    <property type="match status" value="1"/>
</dbReference>
<dbReference type="Gramene" id="TraesCAD_scaffold_012001_01G000100.1">
    <property type="protein sequence ID" value="TraesCAD_scaffold_012001_01G000100.1"/>
    <property type="gene ID" value="TraesCAD_scaffold_012001_01G000100"/>
</dbReference>
<proteinExistence type="predicted"/>
<dbReference type="Gramene" id="TraesARI7B03G04301220.1">
    <property type="protein sequence ID" value="TraesARI7B03G04301220.1.CDS1"/>
    <property type="gene ID" value="TraesARI7B03G04301220"/>
</dbReference>
<dbReference type="Gramene" id="TraesJAG5B03G02977580.1">
    <property type="protein sequence ID" value="TraesJAG5B03G02977580.1.CDS1"/>
    <property type="gene ID" value="TraesJAG5B03G02977580"/>
</dbReference>